<evidence type="ECO:0000313" key="1">
    <source>
        <dbReference type="EMBL" id="SVA85075.1"/>
    </source>
</evidence>
<protein>
    <recommendedName>
        <fullName evidence="2">DUF11 domain-containing protein</fullName>
    </recommendedName>
</protein>
<gene>
    <name evidence="1" type="ORF">METZ01_LOCUS137929</name>
</gene>
<proteinExistence type="predicted"/>
<organism evidence="1">
    <name type="scientific">marine metagenome</name>
    <dbReference type="NCBI Taxonomy" id="408172"/>
    <lineage>
        <taxon>unclassified sequences</taxon>
        <taxon>metagenomes</taxon>
        <taxon>ecological metagenomes</taxon>
    </lineage>
</organism>
<name>A0A381Z6Z5_9ZZZZ</name>
<dbReference type="EMBL" id="UINC01020212">
    <property type="protein sequence ID" value="SVA85075.1"/>
    <property type="molecule type" value="Genomic_DNA"/>
</dbReference>
<sequence>MKQWQIFLMAGLFLAVCNSLGDAEAASPVTLETDIDSANVLEGDYIMATLTLTNTNIEFRKQEVYLVINWPTNISWATQFVDTNGDLLEDNMLSLGKQEETTIWLQIFCYDVCEAGDTNTFQVYGQTDPRFYKGDGNATDNCGSDDCET</sequence>
<accession>A0A381Z6Z5</accession>
<evidence type="ECO:0008006" key="2">
    <source>
        <dbReference type="Google" id="ProtNLM"/>
    </source>
</evidence>
<dbReference type="AlphaFoldDB" id="A0A381Z6Z5"/>
<feature type="non-terminal residue" evidence="1">
    <location>
        <position position="149"/>
    </location>
</feature>
<reference evidence="1" key="1">
    <citation type="submission" date="2018-05" db="EMBL/GenBank/DDBJ databases">
        <authorList>
            <person name="Lanie J.A."/>
            <person name="Ng W.-L."/>
            <person name="Kazmierczak K.M."/>
            <person name="Andrzejewski T.M."/>
            <person name="Davidsen T.M."/>
            <person name="Wayne K.J."/>
            <person name="Tettelin H."/>
            <person name="Glass J.I."/>
            <person name="Rusch D."/>
            <person name="Podicherti R."/>
            <person name="Tsui H.-C.T."/>
            <person name="Winkler M.E."/>
        </authorList>
    </citation>
    <scope>NUCLEOTIDE SEQUENCE</scope>
</reference>